<accession>A0ABU3B705</accession>
<dbReference type="EMBL" id="JAVRHY010000004">
    <property type="protein sequence ID" value="MDT0617958.1"/>
    <property type="molecule type" value="Genomic_DNA"/>
</dbReference>
<evidence type="ECO:0000313" key="2">
    <source>
        <dbReference type="EMBL" id="MDT0617958.1"/>
    </source>
</evidence>
<feature type="chain" id="PRO_5046825487" description="Secreted protein" evidence="1">
    <location>
        <begin position="22"/>
        <end position="143"/>
    </location>
</feature>
<reference evidence="2 3" key="1">
    <citation type="submission" date="2023-09" db="EMBL/GenBank/DDBJ databases">
        <authorList>
            <person name="Rey-Velasco X."/>
        </authorList>
    </citation>
    <scope>NUCLEOTIDE SEQUENCE [LARGE SCALE GENOMIC DNA]</scope>
    <source>
        <strain evidence="2 3">P385</strain>
    </source>
</reference>
<comment type="caution">
    <text evidence="2">The sequence shown here is derived from an EMBL/GenBank/DDBJ whole genome shotgun (WGS) entry which is preliminary data.</text>
</comment>
<sequence>MTVRRCLAGLLAALAAPGALAADPALGDGTAAALRACRAEAGDDARLACYDRAVDRHLSFDFAGRGRESTAVFTSPGPFRVRYRNEDVIFVIYIYRTSGKLVRSYGTGPGEGHLDVETSGEFYIEVKATGTWKLWVTPLPASG</sequence>
<evidence type="ECO:0008006" key="4">
    <source>
        <dbReference type="Google" id="ProtNLM"/>
    </source>
</evidence>
<keyword evidence="1" id="KW-0732">Signal</keyword>
<gene>
    <name evidence="2" type="ORF">RM531_05695</name>
</gene>
<organism evidence="2 3">
    <name type="scientific">Spectribacter acetivorans</name>
    <dbReference type="NCBI Taxonomy" id="3075603"/>
    <lineage>
        <taxon>Bacteria</taxon>
        <taxon>Pseudomonadati</taxon>
        <taxon>Pseudomonadota</taxon>
        <taxon>Gammaproteobacteria</taxon>
        <taxon>Salinisphaerales</taxon>
        <taxon>Salinisphaeraceae</taxon>
        <taxon>Spectribacter</taxon>
    </lineage>
</organism>
<protein>
    <recommendedName>
        <fullName evidence="4">Secreted protein</fullName>
    </recommendedName>
</protein>
<proteinExistence type="predicted"/>
<keyword evidence="3" id="KW-1185">Reference proteome</keyword>
<evidence type="ECO:0000313" key="3">
    <source>
        <dbReference type="Proteomes" id="UP001259982"/>
    </source>
</evidence>
<name>A0ABU3B705_9GAMM</name>
<dbReference type="RefSeq" id="WP_311657945.1">
    <property type="nucleotide sequence ID" value="NZ_JAVRHY010000004.1"/>
</dbReference>
<feature type="signal peptide" evidence="1">
    <location>
        <begin position="1"/>
        <end position="21"/>
    </location>
</feature>
<dbReference type="Proteomes" id="UP001259982">
    <property type="component" value="Unassembled WGS sequence"/>
</dbReference>
<evidence type="ECO:0000256" key="1">
    <source>
        <dbReference type="SAM" id="SignalP"/>
    </source>
</evidence>